<dbReference type="AlphaFoldDB" id="A0A7U7J4Z7"/>
<dbReference type="EMBL" id="CBTK010000211">
    <property type="protein sequence ID" value="CDH45756.1"/>
    <property type="molecule type" value="Genomic_DNA"/>
</dbReference>
<evidence type="ECO:0000256" key="1">
    <source>
        <dbReference type="SAM" id="MobiDB-lite"/>
    </source>
</evidence>
<feature type="region of interest" description="Disordered" evidence="1">
    <location>
        <begin position="27"/>
        <end position="84"/>
    </location>
</feature>
<proteinExistence type="predicted"/>
<sequence length="94" mass="10591">MADNLSKAGATEGTALFHGCRDMARREAHAGAGAMRRLQNRIEQPGRPHRSLEQPVKVDPGKWTKSLDRMPRSERGDRRGKKAVSLYMTKKITY</sequence>
<organism evidence="2 3">
    <name type="scientific">Candidatus Contendobacter odensis Run_B_J11</name>
    <dbReference type="NCBI Taxonomy" id="1400861"/>
    <lineage>
        <taxon>Bacteria</taxon>
        <taxon>Pseudomonadati</taxon>
        <taxon>Pseudomonadota</taxon>
        <taxon>Gammaproteobacteria</taxon>
        <taxon>Candidatus Competibacteraceae</taxon>
        <taxon>Candidatus Contendibacter</taxon>
    </lineage>
</organism>
<feature type="compositionally biased region" description="Basic and acidic residues" evidence="1">
    <location>
        <begin position="59"/>
        <end position="77"/>
    </location>
</feature>
<evidence type="ECO:0000313" key="2">
    <source>
        <dbReference type="EMBL" id="CDH45756.1"/>
    </source>
</evidence>
<gene>
    <name evidence="2" type="ORF">BN874_2890001</name>
</gene>
<reference evidence="2 3" key="1">
    <citation type="journal article" date="2014" name="ISME J.">
        <title>Candidatus Competibacter-lineage genomes retrieved from metagenomes reveal functional metabolic diversity.</title>
        <authorList>
            <person name="McIlroy S.J."/>
            <person name="Albertsen M."/>
            <person name="Andresen E.K."/>
            <person name="Saunders A.M."/>
            <person name="Kristiansen R."/>
            <person name="Stokholm-Bjerregaard M."/>
            <person name="Nielsen K.L."/>
            <person name="Nielsen P.H."/>
        </authorList>
    </citation>
    <scope>NUCLEOTIDE SEQUENCE [LARGE SCALE GENOMIC DNA]</scope>
    <source>
        <strain evidence="2 3">Run_B_J11</strain>
    </source>
</reference>
<accession>A0A7U7J4Z7</accession>
<dbReference type="Proteomes" id="UP000019184">
    <property type="component" value="Unassembled WGS sequence"/>
</dbReference>
<keyword evidence="3" id="KW-1185">Reference proteome</keyword>
<evidence type="ECO:0000313" key="3">
    <source>
        <dbReference type="Proteomes" id="UP000019184"/>
    </source>
</evidence>
<comment type="caution">
    <text evidence="2">The sequence shown here is derived from an EMBL/GenBank/DDBJ whole genome shotgun (WGS) entry which is preliminary data.</text>
</comment>
<name>A0A7U7J4Z7_9GAMM</name>
<protein>
    <submittedName>
        <fullName evidence="2">Uncharacterized protein</fullName>
    </submittedName>
</protein>